<comment type="caution">
    <text evidence="2">The sequence shown here is derived from an EMBL/GenBank/DDBJ whole genome shotgun (WGS) entry which is preliminary data.</text>
</comment>
<evidence type="ECO:0000313" key="2">
    <source>
        <dbReference type="EMBL" id="GMH14823.1"/>
    </source>
</evidence>
<feature type="region of interest" description="Disordered" evidence="1">
    <location>
        <begin position="36"/>
        <end position="57"/>
    </location>
</feature>
<feature type="compositionally biased region" description="Polar residues" evidence="1">
    <location>
        <begin position="102"/>
        <end position="111"/>
    </location>
</feature>
<dbReference type="Proteomes" id="UP001279734">
    <property type="component" value="Unassembled WGS sequence"/>
</dbReference>
<sequence>MLKHSEIENCQRFQFNYEVESEERVDEEAISLRDLPISIIDEDNQPTSEKSEATEAEEDFDFRSLGGWINDQDSKMCAADDVFFRGQILPFRYSFSSDTGLISSGSDSRNPSWSISRSGSATSSRSSSTGSHYSVTSSSSSSSSKAAQKPKIRSHFHSYPSPKPQIQASAAHPVASSSPSKKYYSFPWELVRFGLLRTPEIELQDLKVRRASYSNDSTVTPSSKTSSRTNDLNRSSNIWENFKTHRNTIVTSNSNLNVQREKKYGKKGGIFNGCKCSVWVAEPVPTRVIVVNRADCGSNSATTGTDSEKPQRQPQGKQAVSRHRSFEWPNDISNGDVVNPF</sequence>
<organism evidence="2 3">
    <name type="scientific">Nepenthes gracilis</name>
    <name type="common">Slender pitcher plant</name>
    <dbReference type="NCBI Taxonomy" id="150966"/>
    <lineage>
        <taxon>Eukaryota</taxon>
        <taxon>Viridiplantae</taxon>
        <taxon>Streptophyta</taxon>
        <taxon>Embryophyta</taxon>
        <taxon>Tracheophyta</taxon>
        <taxon>Spermatophyta</taxon>
        <taxon>Magnoliopsida</taxon>
        <taxon>eudicotyledons</taxon>
        <taxon>Gunneridae</taxon>
        <taxon>Pentapetalae</taxon>
        <taxon>Caryophyllales</taxon>
        <taxon>Nepenthaceae</taxon>
        <taxon>Nepenthes</taxon>
    </lineage>
</organism>
<gene>
    <name evidence="2" type="ORF">Nepgr_016664</name>
</gene>
<dbReference type="EMBL" id="BSYO01000014">
    <property type="protein sequence ID" value="GMH14823.1"/>
    <property type="molecule type" value="Genomic_DNA"/>
</dbReference>
<dbReference type="PANTHER" id="PTHR33922:SF2">
    <property type="entry name" value="OS07G0589600 PROTEIN"/>
    <property type="match status" value="1"/>
</dbReference>
<keyword evidence="3" id="KW-1185">Reference proteome</keyword>
<evidence type="ECO:0000313" key="3">
    <source>
        <dbReference type="Proteomes" id="UP001279734"/>
    </source>
</evidence>
<name>A0AAD3SN35_NEPGR</name>
<accession>A0AAD3SN35</accession>
<proteinExistence type="predicted"/>
<protein>
    <submittedName>
        <fullName evidence="2">Uncharacterized protein</fullName>
    </submittedName>
</protein>
<feature type="compositionally biased region" description="Low complexity" evidence="1">
    <location>
        <begin position="112"/>
        <end position="144"/>
    </location>
</feature>
<dbReference type="PANTHER" id="PTHR33922">
    <property type="entry name" value="OS01G0888066 PROTEIN-RELATED"/>
    <property type="match status" value="1"/>
</dbReference>
<evidence type="ECO:0000256" key="1">
    <source>
        <dbReference type="SAM" id="MobiDB-lite"/>
    </source>
</evidence>
<feature type="region of interest" description="Disordered" evidence="1">
    <location>
        <begin position="214"/>
        <end position="233"/>
    </location>
</feature>
<feature type="region of interest" description="Disordered" evidence="1">
    <location>
        <begin position="298"/>
        <end position="341"/>
    </location>
</feature>
<feature type="region of interest" description="Disordered" evidence="1">
    <location>
        <begin position="102"/>
        <end position="180"/>
    </location>
</feature>
<dbReference type="AlphaFoldDB" id="A0AAD3SN35"/>
<reference evidence="2" key="1">
    <citation type="submission" date="2023-05" db="EMBL/GenBank/DDBJ databases">
        <title>Nepenthes gracilis genome sequencing.</title>
        <authorList>
            <person name="Fukushima K."/>
        </authorList>
    </citation>
    <scope>NUCLEOTIDE SEQUENCE</scope>
    <source>
        <strain evidence="2">SING2019-196</strain>
    </source>
</reference>
<feature type="compositionally biased region" description="Low complexity" evidence="1">
    <location>
        <begin position="168"/>
        <end position="180"/>
    </location>
</feature>